<proteinExistence type="inferred from homology"/>
<dbReference type="SUPFAM" id="SSF56317">
    <property type="entry name" value="Carbon-nitrogen hydrolase"/>
    <property type="match status" value="1"/>
</dbReference>
<sequence>MARLTAIQLQSVPDVVENLTCIETILSTLPTSDEHLVVLPEACLYFGGKDGKQIEFAEPLGKGFMQKRLAELAEKYNVFLLAGTIPLQSAQADKFTASSLLFSPQGELVNDYQKIHLFDVDVADSEKSYRESALTLKGEKLSVSILPSFKLGMTVCYDLRFPELFRALTEQGADVICVPSAFTKVTGQAHWQALLQARAIENQVYIVAAGQEGEHLNGRQTYGHSMIINPWGEIVAMKDEGVGYVSSEFDRQLIKKIRADIPVARHNQFSVKLNLT</sequence>
<accession>A0ABY9TK23</accession>
<dbReference type="EMBL" id="CP134146">
    <property type="protein sequence ID" value="WNC68120.1"/>
    <property type="molecule type" value="Genomic_DNA"/>
</dbReference>
<keyword evidence="5" id="KW-1185">Reference proteome</keyword>
<dbReference type="PROSITE" id="PS01227">
    <property type="entry name" value="UPF0012"/>
    <property type="match status" value="1"/>
</dbReference>
<reference evidence="5" key="1">
    <citation type="submission" date="2023-09" db="EMBL/GenBank/DDBJ databases">
        <authorList>
            <person name="Li S."/>
            <person name="Li X."/>
            <person name="Zhang C."/>
            <person name="Zhao Z."/>
        </authorList>
    </citation>
    <scope>NUCLEOTIDE SEQUENCE [LARGE SCALE GENOMIC DNA]</scope>
    <source>
        <strain evidence="5">SQ345</strain>
    </source>
</reference>
<dbReference type="InterPro" id="IPR045254">
    <property type="entry name" value="Nit1/2_C-N_Hydrolase"/>
</dbReference>
<dbReference type="PROSITE" id="PS50263">
    <property type="entry name" value="CN_HYDROLASE"/>
    <property type="match status" value="1"/>
</dbReference>
<evidence type="ECO:0000256" key="2">
    <source>
        <dbReference type="ARBA" id="ARBA00022801"/>
    </source>
</evidence>
<feature type="domain" description="CN hydrolase" evidence="3">
    <location>
        <begin position="2"/>
        <end position="251"/>
    </location>
</feature>
<dbReference type="PANTHER" id="PTHR23088:SF27">
    <property type="entry name" value="DEAMINATED GLUTATHIONE AMIDASE"/>
    <property type="match status" value="1"/>
</dbReference>
<comment type="similarity">
    <text evidence="1">Belongs to the carbon-nitrogen hydrolase superfamily. NIT1/NIT2 family.</text>
</comment>
<dbReference type="Gene3D" id="3.60.110.10">
    <property type="entry name" value="Carbon-nitrogen hydrolase"/>
    <property type="match status" value="1"/>
</dbReference>
<name>A0ABY9TK23_9GAMM</name>
<protein>
    <submittedName>
        <fullName evidence="4">Carbon-nitrogen hydrolase family protein</fullName>
    </submittedName>
</protein>
<dbReference type="CDD" id="cd07572">
    <property type="entry name" value="nit"/>
    <property type="match status" value="1"/>
</dbReference>
<dbReference type="PANTHER" id="PTHR23088">
    <property type="entry name" value="NITRILASE-RELATED"/>
    <property type="match status" value="1"/>
</dbReference>
<organism evidence="4 5">
    <name type="scientific">Thalassotalea nanhaiensis</name>
    <dbReference type="NCBI Taxonomy" id="3065648"/>
    <lineage>
        <taxon>Bacteria</taxon>
        <taxon>Pseudomonadati</taxon>
        <taxon>Pseudomonadota</taxon>
        <taxon>Gammaproteobacteria</taxon>
        <taxon>Alteromonadales</taxon>
        <taxon>Colwelliaceae</taxon>
        <taxon>Thalassotalea</taxon>
    </lineage>
</organism>
<keyword evidence="2 4" id="KW-0378">Hydrolase</keyword>
<dbReference type="Pfam" id="PF00795">
    <property type="entry name" value="CN_hydrolase"/>
    <property type="match status" value="1"/>
</dbReference>
<evidence type="ECO:0000256" key="1">
    <source>
        <dbReference type="ARBA" id="ARBA00010613"/>
    </source>
</evidence>
<dbReference type="InterPro" id="IPR003010">
    <property type="entry name" value="C-N_Hydrolase"/>
</dbReference>
<dbReference type="GO" id="GO:0016787">
    <property type="term" value="F:hydrolase activity"/>
    <property type="evidence" value="ECO:0007669"/>
    <property type="project" value="UniProtKB-KW"/>
</dbReference>
<dbReference type="Proteomes" id="UP001248581">
    <property type="component" value="Chromosome"/>
</dbReference>
<dbReference type="InterPro" id="IPR036526">
    <property type="entry name" value="C-N_Hydrolase_sf"/>
</dbReference>
<gene>
    <name evidence="4" type="ORF">RI845_16540</name>
</gene>
<dbReference type="InterPro" id="IPR001110">
    <property type="entry name" value="UPF0012_CS"/>
</dbReference>
<evidence type="ECO:0000313" key="4">
    <source>
        <dbReference type="EMBL" id="WNC68120.1"/>
    </source>
</evidence>
<evidence type="ECO:0000259" key="3">
    <source>
        <dbReference type="PROSITE" id="PS50263"/>
    </source>
</evidence>
<dbReference type="RefSeq" id="WP_348387278.1">
    <property type="nucleotide sequence ID" value="NZ_CP134146.1"/>
</dbReference>
<evidence type="ECO:0000313" key="5">
    <source>
        <dbReference type="Proteomes" id="UP001248581"/>
    </source>
</evidence>